<dbReference type="EMBL" id="MT144997">
    <property type="protein sequence ID" value="QJI02387.1"/>
    <property type="molecule type" value="Genomic_DNA"/>
</dbReference>
<name>A0A6M3XWW8_9ZZZZ</name>
<accession>A0A6M3XWW8</accession>
<proteinExistence type="predicted"/>
<gene>
    <name evidence="1" type="ORF">TM448B03170_0006</name>
</gene>
<sequence>MREFTREEMLEIARRCERIATWQIKALEDMDKEEPEFPYIRATRGSLEYFPDPNHYFPWGDNAQTADIVIRSRAFKPWWALTKEPDGDFTVFDVSGKWNVIIIPSNKRPSTAVLAAVLEGGYDTRMEVMK</sequence>
<dbReference type="AlphaFoldDB" id="A0A6M3XWW8"/>
<reference evidence="1" key="1">
    <citation type="submission" date="2020-03" db="EMBL/GenBank/DDBJ databases">
        <title>The deep terrestrial virosphere.</title>
        <authorList>
            <person name="Holmfeldt K."/>
            <person name="Nilsson E."/>
            <person name="Simone D."/>
            <person name="Lopez-Fernandez M."/>
            <person name="Wu X."/>
            <person name="de Brujin I."/>
            <person name="Lundin D."/>
            <person name="Andersson A."/>
            <person name="Bertilsson S."/>
            <person name="Dopson M."/>
        </authorList>
    </citation>
    <scope>NUCLEOTIDE SEQUENCE</scope>
    <source>
        <strain evidence="1">TM448B03170</strain>
    </source>
</reference>
<protein>
    <submittedName>
        <fullName evidence="1">Uncharacterized protein</fullName>
    </submittedName>
</protein>
<organism evidence="1">
    <name type="scientific">viral metagenome</name>
    <dbReference type="NCBI Taxonomy" id="1070528"/>
    <lineage>
        <taxon>unclassified sequences</taxon>
        <taxon>metagenomes</taxon>
        <taxon>organismal metagenomes</taxon>
    </lineage>
</organism>
<evidence type="ECO:0000313" key="1">
    <source>
        <dbReference type="EMBL" id="QJI02387.1"/>
    </source>
</evidence>